<evidence type="ECO:0000313" key="6">
    <source>
        <dbReference type="Proteomes" id="UP001590950"/>
    </source>
</evidence>
<keyword evidence="2 3" id="KW-0560">Oxidoreductase</keyword>
<dbReference type="Pfam" id="PF10417">
    <property type="entry name" value="1-cysPrx_C"/>
    <property type="match status" value="1"/>
</dbReference>
<comment type="similarity">
    <text evidence="1">Belongs to the peroxiredoxin family. AhpC/Prx1 subfamily.</text>
</comment>
<keyword evidence="3" id="KW-0676">Redox-active center</keyword>
<evidence type="ECO:0000259" key="4">
    <source>
        <dbReference type="PROSITE" id="PS51352"/>
    </source>
</evidence>
<accession>A0ABR3ZY28</accession>
<dbReference type="InterPro" id="IPR013766">
    <property type="entry name" value="Thioredoxin_domain"/>
</dbReference>
<reference evidence="5 6" key="1">
    <citation type="submission" date="2024-09" db="EMBL/GenBank/DDBJ databases">
        <title>Rethinking Asexuality: The Enigmatic Case of Functional Sexual Genes in Lepraria (Stereocaulaceae).</title>
        <authorList>
            <person name="Doellman M."/>
            <person name="Sun Y."/>
            <person name="Barcenas-Pena A."/>
            <person name="Lumbsch H.T."/>
            <person name="Grewe F."/>
        </authorList>
    </citation>
    <scope>NUCLEOTIDE SEQUENCE [LARGE SCALE GENOMIC DNA]</scope>
    <source>
        <strain evidence="5 6">Mercado 3170</strain>
    </source>
</reference>
<dbReference type="PANTHER" id="PTHR10681">
    <property type="entry name" value="THIOREDOXIN PEROXIDASE"/>
    <property type="match status" value="1"/>
</dbReference>
<dbReference type="InterPro" id="IPR000866">
    <property type="entry name" value="AhpC/TSA"/>
</dbReference>
<sequence>MSAGRLQLGNKAPNFKAHTTKEEIDFYTYVGENWVILFCYPDDFAPVATTELVMLAQLQEEFSKRKVKLLTMSTKNNPNQSGDYTSHEEWAKDVGEISGAPLTCPIIVDSDGKVSKLYNILDEGDVHDLNKNDDVSEGAGFKRRTVLIIGPDKKIWLNLNYPYEVGFNTAEILRTVDCLQTTTRTKTLTPANWVPGSDVLVDPKLSDEDAKAKHGDLTVLRPYVRFTKLPVEETSVRNIE</sequence>
<organism evidence="5 6">
    <name type="scientific">Stereocaulon virgatum</name>
    <dbReference type="NCBI Taxonomy" id="373712"/>
    <lineage>
        <taxon>Eukaryota</taxon>
        <taxon>Fungi</taxon>
        <taxon>Dikarya</taxon>
        <taxon>Ascomycota</taxon>
        <taxon>Pezizomycotina</taxon>
        <taxon>Lecanoromycetes</taxon>
        <taxon>OSLEUM clade</taxon>
        <taxon>Lecanoromycetidae</taxon>
        <taxon>Lecanorales</taxon>
        <taxon>Lecanorineae</taxon>
        <taxon>Stereocaulaceae</taxon>
        <taxon>Stereocaulon</taxon>
    </lineage>
</organism>
<comment type="caution">
    <text evidence="5">The sequence shown here is derived from an EMBL/GenBank/DDBJ whole genome shotgun (WGS) entry which is preliminary data.</text>
</comment>
<dbReference type="InterPro" id="IPR019479">
    <property type="entry name" value="Peroxiredoxin_C"/>
</dbReference>
<dbReference type="EMBL" id="JBEFKJ010000038">
    <property type="protein sequence ID" value="KAL2037611.1"/>
    <property type="molecule type" value="Genomic_DNA"/>
</dbReference>
<dbReference type="Pfam" id="PF00578">
    <property type="entry name" value="AhpC-TSA"/>
    <property type="match status" value="1"/>
</dbReference>
<dbReference type="PROSITE" id="PS51352">
    <property type="entry name" value="THIOREDOXIN_2"/>
    <property type="match status" value="1"/>
</dbReference>
<dbReference type="Gene3D" id="3.40.30.10">
    <property type="entry name" value="Glutaredoxin"/>
    <property type="match status" value="1"/>
</dbReference>
<evidence type="ECO:0000256" key="2">
    <source>
        <dbReference type="ARBA" id="ARBA00023002"/>
    </source>
</evidence>
<evidence type="ECO:0000256" key="3">
    <source>
        <dbReference type="PIRNR" id="PIRNR000239"/>
    </source>
</evidence>
<proteinExistence type="inferred from homology"/>
<evidence type="ECO:0000256" key="1">
    <source>
        <dbReference type="ARBA" id="ARBA00009796"/>
    </source>
</evidence>
<protein>
    <recommendedName>
        <fullName evidence="4">Thioredoxin domain-containing protein</fullName>
    </recommendedName>
</protein>
<dbReference type="Gene3D" id="3.30.1020.10">
    <property type="entry name" value="Antioxidant, Horf6, Chain A, domain2"/>
    <property type="match status" value="1"/>
</dbReference>
<keyword evidence="6" id="KW-1185">Reference proteome</keyword>
<dbReference type="InterPro" id="IPR050217">
    <property type="entry name" value="Peroxiredoxin"/>
</dbReference>
<dbReference type="InterPro" id="IPR036249">
    <property type="entry name" value="Thioredoxin-like_sf"/>
</dbReference>
<evidence type="ECO:0000313" key="5">
    <source>
        <dbReference type="EMBL" id="KAL2037611.1"/>
    </source>
</evidence>
<dbReference type="Proteomes" id="UP001590950">
    <property type="component" value="Unassembled WGS sequence"/>
</dbReference>
<dbReference type="PANTHER" id="PTHR10681:SF128">
    <property type="entry name" value="THIOREDOXIN-DEPENDENT PEROXIDE REDUCTASE, MITOCHONDRIAL"/>
    <property type="match status" value="1"/>
</dbReference>
<name>A0ABR3ZY28_9LECA</name>
<gene>
    <name evidence="5" type="ORF">N7G274_009556</name>
</gene>
<keyword evidence="3" id="KW-0049">Antioxidant</keyword>
<comment type="function">
    <text evidence="3">Thiol-specific peroxidase that catalyzes the reduction of hydrogen peroxide and organic hydroperoxides to water and alcohols, respectively.</text>
</comment>
<keyword evidence="3" id="KW-0575">Peroxidase</keyword>
<feature type="domain" description="Thioredoxin" evidence="4">
    <location>
        <begin position="6"/>
        <end position="181"/>
    </location>
</feature>
<dbReference type="PIRSF" id="PIRSF000239">
    <property type="entry name" value="AHPC"/>
    <property type="match status" value="1"/>
</dbReference>
<dbReference type="SUPFAM" id="SSF52833">
    <property type="entry name" value="Thioredoxin-like"/>
    <property type="match status" value="1"/>
</dbReference>
<dbReference type="InterPro" id="IPR024706">
    <property type="entry name" value="Peroxiredoxin_AhpC-typ"/>
</dbReference>